<feature type="chain" id="PRO_5041172653" evidence="4">
    <location>
        <begin position="20"/>
        <end position="272"/>
    </location>
</feature>
<dbReference type="SUPFAM" id="SSF47473">
    <property type="entry name" value="EF-hand"/>
    <property type="match status" value="1"/>
</dbReference>
<dbReference type="PANTHER" id="PTHR19237:SF20">
    <property type="entry name" value="NUCLEOBINDIN 1"/>
    <property type="match status" value="1"/>
</dbReference>
<keyword evidence="1 4" id="KW-0732">Signal</keyword>
<keyword evidence="2" id="KW-0106">Calcium</keyword>
<organism evidence="5 6">
    <name type="scientific">Orbilia oligospora</name>
    <name type="common">Nematode-trapping fungus</name>
    <name type="synonym">Arthrobotrys oligospora</name>
    <dbReference type="NCBI Taxonomy" id="2813651"/>
    <lineage>
        <taxon>Eukaryota</taxon>
        <taxon>Fungi</taxon>
        <taxon>Dikarya</taxon>
        <taxon>Ascomycota</taxon>
        <taxon>Pezizomycotina</taxon>
        <taxon>Orbiliomycetes</taxon>
        <taxon>Orbiliales</taxon>
        <taxon>Orbiliaceae</taxon>
        <taxon>Orbilia</taxon>
    </lineage>
</organism>
<evidence type="ECO:0000313" key="5">
    <source>
        <dbReference type="EMBL" id="KAF3219596.1"/>
    </source>
</evidence>
<dbReference type="Gene3D" id="1.10.238.10">
    <property type="entry name" value="EF-hand"/>
    <property type="match status" value="1"/>
</dbReference>
<evidence type="ECO:0000256" key="2">
    <source>
        <dbReference type="ARBA" id="ARBA00022837"/>
    </source>
</evidence>
<proteinExistence type="predicted"/>
<dbReference type="Proteomes" id="UP000472727">
    <property type="component" value="Unassembled WGS sequence"/>
</dbReference>
<dbReference type="PROSITE" id="PS00018">
    <property type="entry name" value="EF_HAND_1"/>
    <property type="match status" value="1"/>
</dbReference>
<dbReference type="EMBL" id="WIWS01000036">
    <property type="protein sequence ID" value="KAF3219596.1"/>
    <property type="molecule type" value="Genomic_DNA"/>
</dbReference>
<dbReference type="PANTHER" id="PTHR19237">
    <property type="entry name" value="NUCLEOBINDIN"/>
    <property type="match status" value="1"/>
</dbReference>
<feature type="region of interest" description="Disordered" evidence="3">
    <location>
        <begin position="217"/>
        <end position="272"/>
    </location>
</feature>
<dbReference type="InterPro" id="IPR018247">
    <property type="entry name" value="EF_Hand_1_Ca_BS"/>
</dbReference>
<name>A0A6G1MJ38_ORBOL</name>
<dbReference type="InterPro" id="IPR011992">
    <property type="entry name" value="EF-hand-dom_pair"/>
</dbReference>
<sequence>MRSILSVLSVLSIATGVLSHGSKPHRDEHKPTGDWATDHMIAEHHFDNFDPASFFHLHDFDQSHTWTHDEILRTYGINPHTGKLYDDTGHEGKEVPYEERERIVSEVLKLMDLDSDHAITKEEFEAAIQDGKRLPDFKLGTGHHGDDEYEYEIHHFEKYHGDGDVREEDLNHPEDIAHFKKHEEDEKEAERWAKEAALKIIEKNIPSKFRIQRADATRKTLKKEPMDDDTPRKTLKKETGNNEVSQRSQQRMEERARRRAMAQQSIWRHMGG</sequence>
<dbReference type="GO" id="GO:0005509">
    <property type="term" value="F:calcium ion binding"/>
    <property type="evidence" value="ECO:0007669"/>
    <property type="project" value="InterPro"/>
</dbReference>
<protein>
    <submittedName>
        <fullName evidence="5">Uncharacterized protein</fullName>
    </submittedName>
</protein>
<feature type="compositionally biased region" description="Basic and acidic residues" evidence="3">
    <location>
        <begin position="217"/>
        <end position="240"/>
    </location>
</feature>
<dbReference type="InterPro" id="IPR040250">
    <property type="entry name" value="Nucleobindin"/>
</dbReference>
<reference evidence="5 6" key="1">
    <citation type="submission" date="2019-06" db="EMBL/GenBank/DDBJ databases">
        <authorList>
            <person name="Palmer J.M."/>
        </authorList>
    </citation>
    <scope>NUCLEOTIDE SEQUENCE [LARGE SCALE GENOMIC DNA]</scope>
    <source>
        <strain evidence="5 6">TWF106</strain>
    </source>
</reference>
<evidence type="ECO:0000256" key="1">
    <source>
        <dbReference type="ARBA" id="ARBA00022729"/>
    </source>
</evidence>
<dbReference type="InterPro" id="IPR002048">
    <property type="entry name" value="EF_hand_dom"/>
</dbReference>
<feature type="signal peptide" evidence="4">
    <location>
        <begin position="1"/>
        <end position="19"/>
    </location>
</feature>
<evidence type="ECO:0000256" key="3">
    <source>
        <dbReference type="SAM" id="MobiDB-lite"/>
    </source>
</evidence>
<dbReference type="GO" id="GO:0005793">
    <property type="term" value="C:endoplasmic reticulum-Golgi intermediate compartment"/>
    <property type="evidence" value="ECO:0007669"/>
    <property type="project" value="TreeGrafter"/>
</dbReference>
<evidence type="ECO:0000313" key="6">
    <source>
        <dbReference type="Proteomes" id="UP000472727"/>
    </source>
</evidence>
<accession>A0A6G1MJ38</accession>
<gene>
    <name evidence="5" type="ORF">TWF106_007016</name>
</gene>
<comment type="caution">
    <text evidence="5">The sequence shown here is derived from an EMBL/GenBank/DDBJ whole genome shotgun (WGS) entry which is preliminary data.</text>
</comment>
<dbReference type="PROSITE" id="PS50222">
    <property type="entry name" value="EF_HAND_2"/>
    <property type="match status" value="1"/>
</dbReference>
<dbReference type="AlphaFoldDB" id="A0A6G1MJ38"/>
<evidence type="ECO:0000256" key="4">
    <source>
        <dbReference type="SAM" id="SignalP"/>
    </source>
</evidence>